<evidence type="ECO:0000313" key="2">
    <source>
        <dbReference type="EMBL" id="OXA54114.1"/>
    </source>
</evidence>
<gene>
    <name evidence="2" type="ORF">Fcan01_11090</name>
</gene>
<dbReference type="EMBL" id="LNIX01000005">
    <property type="protein sequence ID" value="OXA54114.1"/>
    <property type="molecule type" value="Genomic_DNA"/>
</dbReference>
<protein>
    <submittedName>
        <fullName evidence="2">Uncharacterized protein</fullName>
    </submittedName>
</protein>
<organism evidence="2 3">
    <name type="scientific">Folsomia candida</name>
    <name type="common">Springtail</name>
    <dbReference type="NCBI Taxonomy" id="158441"/>
    <lineage>
        <taxon>Eukaryota</taxon>
        <taxon>Metazoa</taxon>
        <taxon>Ecdysozoa</taxon>
        <taxon>Arthropoda</taxon>
        <taxon>Hexapoda</taxon>
        <taxon>Collembola</taxon>
        <taxon>Entomobryomorpha</taxon>
        <taxon>Isotomoidea</taxon>
        <taxon>Isotomidae</taxon>
        <taxon>Proisotominae</taxon>
        <taxon>Folsomia</taxon>
    </lineage>
</organism>
<reference evidence="2 3" key="1">
    <citation type="submission" date="2015-12" db="EMBL/GenBank/DDBJ databases">
        <title>The genome of Folsomia candida.</title>
        <authorList>
            <person name="Faddeeva A."/>
            <person name="Derks M.F."/>
            <person name="Anvar Y."/>
            <person name="Smit S."/>
            <person name="Van Straalen N."/>
            <person name="Roelofs D."/>
        </authorList>
    </citation>
    <scope>NUCLEOTIDE SEQUENCE [LARGE SCALE GENOMIC DNA]</scope>
    <source>
        <strain evidence="2 3">VU population</strain>
        <tissue evidence="2">Whole body</tissue>
    </source>
</reference>
<dbReference type="Proteomes" id="UP000198287">
    <property type="component" value="Unassembled WGS sequence"/>
</dbReference>
<feature type="region of interest" description="Disordered" evidence="1">
    <location>
        <begin position="1"/>
        <end position="39"/>
    </location>
</feature>
<evidence type="ECO:0000256" key="1">
    <source>
        <dbReference type="SAM" id="MobiDB-lite"/>
    </source>
</evidence>
<proteinExistence type="predicted"/>
<name>A0A226EAE4_FOLCA</name>
<comment type="caution">
    <text evidence="2">The sequence shown here is derived from an EMBL/GenBank/DDBJ whole genome shotgun (WGS) entry which is preliminary data.</text>
</comment>
<evidence type="ECO:0000313" key="3">
    <source>
        <dbReference type="Proteomes" id="UP000198287"/>
    </source>
</evidence>
<feature type="compositionally biased region" description="Gly residues" evidence="1">
    <location>
        <begin position="102"/>
        <end position="114"/>
    </location>
</feature>
<feature type="region of interest" description="Disordered" evidence="1">
    <location>
        <begin position="51"/>
        <end position="116"/>
    </location>
</feature>
<keyword evidence="3" id="KW-1185">Reference proteome</keyword>
<feature type="compositionally biased region" description="Basic and acidic residues" evidence="1">
    <location>
        <begin position="21"/>
        <end position="39"/>
    </location>
</feature>
<sequence length="141" mass="15732">MNPNNTEQGRLAALRRLQNQYDRDAEEKAKKQKVIDERKRKERLAQLEEMTKQMAMSGDGHRLGTVDEQGRRGELGIQNPRPVVGDDNPMARPTHSQAAGQVLGGSRPGSGSGRLGAINRLQREYNKDAKSKEEQVKAVDE</sequence>
<feature type="compositionally biased region" description="Basic and acidic residues" evidence="1">
    <location>
        <begin position="59"/>
        <end position="74"/>
    </location>
</feature>
<accession>A0A226EAE4</accession>
<dbReference type="AlphaFoldDB" id="A0A226EAE4"/>